<dbReference type="Pfam" id="PF04652">
    <property type="entry name" value="Vta1"/>
    <property type="match status" value="1"/>
</dbReference>
<evidence type="ECO:0000259" key="3">
    <source>
        <dbReference type="Pfam" id="PF04652"/>
    </source>
</evidence>
<sequence length="288" mass="32761">MSTQDAGLRRRPSRSAAMTTFSTEVFDNEVVPSSLDSIVPILRLATEIESEQPRVAYFCRFYAFERAHSLDPTSSGRGVRQFKTAILRRLERDEESSRIETTDAQEIVSYCQQYYEQYVRAPDRGEQADRAQLGKAYQTAGVLFEVLRAVCKPEEIAPEIIAAAKDVQEKMESYASYNILPLDAAGASESILQLEEVKAAVAALWNTHGLNWQGAFEPQRLEAGDLDILDWLRAMFGFQRDNVRNQREHLILLLANNHIRLHTNPQPLNNVFAKFSALLYLVTYWLLN</sequence>
<dbReference type="GO" id="GO:0012505">
    <property type="term" value="C:endomembrane system"/>
    <property type="evidence" value="ECO:0007669"/>
    <property type="project" value="UniProtKB-SubCell"/>
</dbReference>
<dbReference type="Proteomes" id="UP001281410">
    <property type="component" value="Unassembled WGS sequence"/>
</dbReference>
<comment type="subcellular location">
    <subcellularLocation>
        <location evidence="1">Endomembrane system</location>
    </subcellularLocation>
</comment>
<organism evidence="4 5">
    <name type="scientific">Dipteronia sinensis</name>
    <dbReference type="NCBI Taxonomy" id="43782"/>
    <lineage>
        <taxon>Eukaryota</taxon>
        <taxon>Viridiplantae</taxon>
        <taxon>Streptophyta</taxon>
        <taxon>Embryophyta</taxon>
        <taxon>Tracheophyta</taxon>
        <taxon>Spermatophyta</taxon>
        <taxon>Magnoliopsida</taxon>
        <taxon>eudicotyledons</taxon>
        <taxon>Gunneridae</taxon>
        <taxon>Pentapetalae</taxon>
        <taxon>rosids</taxon>
        <taxon>malvids</taxon>
        <taxon>Sapindales</taxon>
        <taxon>Sapindaceae</taxon>
        <taxon>Hippocastanoideae</taxon>
        <taxon>Acereae</taxon>
        <taxon>Dipteronia</taxon>
    </lineage>
</organism>
<comment type="caution">
    <text evidence="4">The sequence shown here is derived from an EMBL/GenBank/DDBJ whole genome shotgun (WGS) entry which is preliminary data.</text>
</comment>
<evidence type="ECO:0000313" key="5">
    <source>
        <dbReference type="Proteomes" id="UP001281410"/>
    </source>
</evidence>
<dbReference type="Gene3D" id="1.25.40.270">
    <property type="entry name" value="Vacuolar protein sorting-associated protein vta1"/>
    <property type="match status" value="1"/>
</dbReference>
<keyword evidence="2" id="KW-0472">Membrane</keyword>
<dbReference type="InterPro" id="IPR023175">
    <property type="entry name" value="Vta1/CALS_N_sf"/>
</dbReference>
<dbReference type="AlphaFoldDB" id="A0AAE0E0Y8"/>
<name>A0AAE0E0Y8_9ROSI</name>
<protein>
    <recommendedName>
        <fullName evidence="3">Vta1/callose synthase N-terminal domain-containing protein</fullName>
    </recommendedName>
</protein>
<accession>A0AAE0E0Y8</accession>
<dbReference type="InterPro" id="IPR039431">
    <property type="entry name" value="Vta1/CALS_N"/>
</dbReference>
<dbReference type="GO" id="GO:0046527">
    <property type="term" value="F:glucosyltransferase activity"/>
    <property type="evidence" value="ECO:0007669"/>
    <property type="project" value="TreeGrafter"/>
</dbReference>
<keyword evidence="5" id="KW-1185">Reference proteome</keyword>
<evidence type="ECO:0000313" key="4">
    <source>
        <dbReference type="EMBL" id="KAK3199929.1"/>
    </source>
</evidence>
<reference evidence="4" key="1">
    <citation type="journal article" date="2023" name="Plant J.">
        <title>Genome sequences and population genomics provide insights into the demographic history, inbreeding, and mutation load of two 'living fossil' tree species of Dipteronia.</title>
        <authorList>
            <person name="Feng Y."/>
            <person name="Comes H.P."/>
            <person name="Chen J."/>
            <person name="Zhu S."/>
            <person name="Lu R."/>
            <person name="Zhang X."/>
            <person name="Li P."/>
            <person name="Qiu J."/>
            <person name="Olsen K.M."/>
            <person name="Qiu Y."/>
        </authorList>
    </citation>
    <scope>NUCLEOTIDE SEQUENCE</scope>
    <source>
        <strain evidence="4">NBL</strain>
    </source>
</reference>
<dbReference type="PANTHER" id="PTHR12741">
    <property type="entry name" value="LYST-INTERACTING PROTEIN LIP5 DOPAMINE RESPONSIVE PROTEIN DRG-1"/>
    <property type="match status" value="1"/>
</dbReference>
<proteinExistence type="predicted"/>
<dbReference type="GO" id="GO:0005886">
    <property type="term" value="C:plasma membrane"/>
    <property type="evidence" value="ECO:0007669"/>
    <property type="project" value="TreeGrafter"/>
</dbReference>
<evidence type="ECO:0000256" key="1">
    <source>
        <dbReference type="ARBA" id="ARBA00004308"/>
    </source>
</evidence>
<gene>
    <name evidence="4" type="ORF">Dsin_023344</name>
</gene>
<dbReference type="PANTHER" id="PTHR12741:SF106">
    <property type="entry name" value="CALLOSE SYNTHASE 5"/>
    <property type="match status" value="1"/>
</dbReference>
<feature type="domain" description="Vta1/callose synthase N-terminal" evidence="3">
    <location>
        <begin position="37"/>
        <end position="179"/>
    </location>
</feature>
<dbReference type="EMBL" id="JANJYJ010000007">
    <property type="protein sequence ID" value="KAK3199929.1"/>
    <property type="molecule type" value="Genomic_DNA"/>
</dbReference>
<evidence type="ECO:0000256" key="2">
    <source>
        <dbReference type="ARBA" id="ARBA00023136"/>
    </source>
</evidence>